<evidence type="ECO:0000313" key="4">
    <source>
        <dbReference type="Proteomes" id="UP000613580"/>
    </source>
</evidence>
<evidence type="ECO:0000256" key="1">
    <source>
        <dbReference type="SAM" id="MobiDB-lite"/>
    </source>
</evidence>
<feature type="region of interest" description="Disordered" evidence="1">
    <location>
        <begin position="224"/>
        <end position="315"/>
    </location>
</feature>
<dbReference type="SUPFAM" id="SSF81383">
    <property type="entry name" value="F-box domain"/>
    <property type="match status" value="1"/>
</dbReference>
<accession>A0A8H6W733</accession>
<feature type="compositionally biased region" description="Low complexity" evidence="1">
    <location>
        <begin position="231"/>
        <end position="287"/>
    </location>
</feature>
<keyword evidence="4" id="KW-1185">Reference proteome</keyword>
<sequence length="570" mass="61123">MRTGVKHTALAIAAGARGSALWPAMAKDFNVWETTRPDIWPVLSSIAVRSQPNAALATTSVFDKLPTELLLQILISIPRGDLLKMMVLSRGVFLLLSQLLDEVLWHHVHYGDLHWLLPVPSVPGEVERAAGIIAGSTDRTRMDSREFPFAAYLPLCSASDSMRNRARLWNIAQQFRIQLEIAIGLDASTEPVAVPIYEPFPLRANESQAVSVLRLEHNSDIRRAVSGSTSTTGKAKPVAAKKPAKTKATTTKSTTKVATAKKSAKGSTKVSTSAKAKTSAKPKAGASCPVPKKASKTRRQDDFHSASLARRGPPQTNVCVDQFKTKLPNFAPVNIRTKQGVDLCGTQSKFYNYPTDGATTVEISPAGAGQPAGTTCEHIVEFNLLKDVMQASGGVCEAIADHFANDPQIPASDKGLDAAATAARSKAVKTRNAQIKALLAPIAAAINDVPNNVIYLDSLVESQKTLVFQKVSGPASKRLALPDDSLLLKQFKSCGSDPNQANRIKAVNNYLVNSKNGEHVGNSLAVVQKLDQEIESIFTTVKATRASTVPTMVETWNEILADAAKLAEAA</sequence>
<proteinExistence type="predicted"/>
<gene>
    <name evidence="3" type="ORF">HMN09_00786000</name>
</gene>
<dbReference type="PROSITE" id="PS50181">
    <property type="entry name" value="FBOX"/>
    <property type="match status" value="1"/>
</dbReference>
<dbReference type="AlphaFoldDB" id="A0A8H6W733"/>
<dbReference type="EMBL" id="JACAZE010000010">
    <property type="protein sequence ID" value="KAF7305341.1"/>
    <property type="molecule type" value="Genomic_DNA"/>
</dbReference>
<comment type="caution">
    <text evidence="3">The sequence shown here is derived from an EMBL/GenBank/DDBJ whole genome shotgun (WGS) entry which is preliminary data.</text>
</comment>
<organism evidence="3 4">
    <name type="scientific">Mycena chlorophos</name>
    <name type="common">Agaric fungus</name>
    <name type="synonym">Agaricus chlorophos</name>
    <dbReference type="NCBI Taxonomy" id="658473"/>
    <lineage>
        <taxon>Eukaryota</taxon>
        <taxon>Fungi</taxon>
        <taxon>Dikarya</taxon>
        <taxon>Basidiomycota</taxon>
        <taxon>Agaricomycotina</taxon>
        <taxon>Agaricomycetes</taxon>
        <taxon>Agaricomycetidae</taxon>
        <taxon>Agaricales</taxon>
        <taxon>Marasmiineae</taxon>
        <taxon>Mycenaceae</taxon>
        <taxon>Mycena</taxon>
    </lineage>
</organism>
<evidence type="ECO:0000313" key="3">
    <source>
        <dbReference type="EMBL" id="KAF7305341.1"/>
    </source>
</evidence>
<dbReference type="InterPro" id="IPR001810">
    <property type="entry name" value="F-box_dom"/>
</dbReference>
<evidence type="ECO:0000259" key="2">
    <source>
        <dbReference type="PROSITE" id="PS50181"/>
    </source>
</evidence>
<dbReference type="OrthoDB" id="2987940at2759"/>
<dbReference type="InterPro" id="IPR036047">
    <property type="entry name" value="F-box-like_dom_sf"/>
</dbReference>
<feature type="domain" description="F-box" evidence="2">
    <location>
        <begin position="59"/>
        <end position="108"/>
    </location>
</feature>
<protein>
    <recommendedName>
        <fullName evidence="2">F-box domain-containing protein</fullName>
    </recommendedName>
</protein>
<name>A0A8H6W733_MYCCL</name>
<reference evidence="3" key="1">
    <citation type="submission" date="2020-05" db="EMBL/GenBank/DDBJ databases">
        <title>Mycena genomes resolve the evolution of fungal bioluminescence.</title>
        <authorList>
            <person name="Tsai I.J."/>
        </authorList>
    </citation>
    <scope>NUCLEOTIDE SEQUENCE</scope>
    <source>
        <strain evidence="3">110903Hualien_Pintung</strain>
    </source>
</reference>
<dbReference type="Proteomes" id="UP000613580">
    <property type="component" value="Unassembled WGS sequence"/>
</dbReference>